<name>A0A6J5MN66_9CAUD</name>
<sequence length="634" mass="68031">MAIPSDMAAECLNIELREGGLGKKRSGSVAQALTGTAFTGYRALAKFTPGNIETDAEMHICSGDGTPKILRVTAAVAAGLTLKDNVASSPQSWNAAALNNKLFQAYDSTVNRLQVYAPNESTSNVRRAGLAPTGVITASNTGAGTYPAIERFYRVRVLAKVGSVVVRTSNPGTSNGFTPSGAGTAARVAQPASMPNEGETHWIVEASIDDVTFWQMSGELTIATTTWDDSTVPNDYEITGDVPPPDGSCYPFPSCKYILSDGTRLFGLGAWETSAGTSVTPVSGRLYFTPRLGTSDLGDDERLESTTTADGWIDLALGAGGDDRGLGGPLNNAIYAFQSNATYMFVPTGNANTPYRRVVLSQRIGAVSHQSIVQAEDENGQPCLYFLNPSDGPYRIGTGYTMQWLGKDVKDLWDTINLSATGQTAWGIYDRSRKLIIWGIATGSSNTPDKLIVFDVTNGKVSDGDSIRKGWVQWTGDIATSYCALVFNSTLATTRPLTTTPYYGSATGTTLLRTSTSATQDGSTNYQAYVRSRAFRWAPLGRFKKILDAVLIAKAQTATTIRQRLIADWGFATLDRDVSIAPVGSETYVRPRPDAVDFTDLRTLQVEIGDSAAANTTWELESWEGAIELLKDAR</sequence>
<evidence type="ECO:0000313" key="1">
    <source>
        <dbReference type="EMBL" id="CAB4147812.1"/>
    </source>
</evidence>
<organism evidence="1">
    <name type="scientific">uncultured Caudovirales phage</name>
    <dbReference type="NCBI Taxonomy" id="2100421"/>
    <lineage>
        <taxon>Viruses</taxon>
        <taxon>Duplodnaviria</taxon>
        <taxon>Heunggongvirae</taxon>
        <taxon>Uroviricota</taxon>
        <taxon>Caudoviricetes</taxon>
        <taxon>Peduoviridae</taxon>
        <taxon>Maltschvirus</taxon>
        <taxon>Maltschvirus maltsch</taxon>
    </lineage>
</organism>
<protein>
    <submittedName>
        <fullName evidence="1">Uncharacterized protein</fullName>
    </submittedName>
</protein>
<dbReference type="EMBL" id="LR796479">
    <property type="protein sequence ID" value="CAB4147812.1"/>
    <property type="molecule type" value="Genomic_DNA"/>
</dbReference>
<gene>
    <name evidence="1" type="ORF">UFOVP509_49</name>
</gene>
<reference evidence="1" key="1">
    <citation type="submission" date="2020-04" db="EMBL/GenBank/DDBJ databases">
        <authorList>
            <person name="Chiriac C."/>
            <person name="Salcher M."/>
            <person name="Ghai R."/>
            <person name="Kavagutti S V."/>
        </authorList>
    </citation>
    <scope>NUCLEOTIDE SEQUENCE</scope>
</reference>
<proteinExistence type="predicted"/>
<accession>A0A6J5MN66</accession>